<dbReference type="eggNOG" id="ENOG502SG30">
    <property type="taxonomic scope" value="Eukaryota"/>
</dbReference>
<evidence type="ECO:0000256" key="1">
    <source>
        <dbReference type="SAM" id="Coils"/>
    </source>
</evidence>
<dbReference type="AlphaFoldDB" id="S2JQZ6"/>
<feature type="coiled-coil region" evidence="1">
    <location>
        <begin position="104"/>
        <end position="131"/>
    </location>
</feature>
<dbReference type="OrthoDB" id="2414723at2759"/>
<evidence type="ECO:0000313" key="2">
    <source>
        <dbReference type="EMBL" id="EPB92394.1"/>
    </source>
</evidence>
<dbReference type="OMA" id="HLHEFAS"/>
<gene>
    <name evidence="2" type="ORF">HMPREF1544_00692</name>
</gene>
<protein>
    <submittedName>
        <fullName evidence="2">Uncharacterized protein</fullName>
    </submittedName>
</protein>
<dbReference type="InParanoid" id="S2JQZ6"/>
<organism evidence="2 3">
    <name type="scientific">Mucor circinelloides f. circinelloides (strain 1006PhL)</name>
    <name type="common">Mucormycosis agent</name>
    <name type="synonym">Calyptromyces circinelloides</name>
    <dbReference type="NCBI Taxonomy" id="1220926"/>
    <lineage>
        <taxon>Eukaryota</taxon>
        <taxon>Fungi</taxon>
        <taxon>Fungi incertae sedis</taxon>
        <taxon>Mucoromycota</taxon>
        <taxon>Mucoromycotina</taxon>
        <taxon>Mucoromycetes</taxon>
        <taxon>Mucorales</taxon>
        <taxon>Mucorineae</taxon>
        <taxon>Mucoraceae</taxon>
        <taxon>Mucor</taxon>
    </lineage>
</organism>
<dbReference type="VEuPathDB" id="FungiDB:HMPREF1544_00692"/>
<reference evidence="3" key="1">
    <citation type="submission" date="2013-05" db="EMBL/GenBank/DDBJ databases">
        <title>The Genome sequence of Mucor circinelloides f. circinelloides 1006PhL.</title>
        <authorList>
            <consortium name="The Broad Institute Genomics Platform"/>
            <person name="Cuomo C."/>
            <person name="Earl A."/>
            <person name="Findley K."/>
            <person name="Lee S.C."/>
            <person name="Walker B."/>
            <person name="Young S."/>
            <person name="Zeng Q."/>
            <person name="Gargeya S."/>
            <person name="Fitzgerald M."/>
            <person name="Haas B."/>
            <person name="Abouelleil A."/>
            <person name="Allen A.W."/>
            <person name="Alvarado L."/>
            <person name="Arachchi H.M."/>
            <person name="Berlin A.M."/>
            <person name="Chapman S.B."/>
            <person name="Gainer-Dewar J."/>
            <person name="Goldberg J."/>
            <person name="Griggs A."/>
            <person name="Gujja S."/>
            <person name="Hansen M."/>
            <person name="Howarth C."/>
            <person name="Imamovic A."/>
            <person name="Ireland A."/>
            <person name="Larimer J."/>
            <person name="McCowan C."/>
            <person name="Murphy C."/>
            <person name="Pearson M."/>
            <person name="Poon T.W."/>
            <person name="Priest M."/>
            <person name="Roberts A."/>
            <person name="Saif S."/>
            <person name="Shea T."/>
            <person name="Sisk P."/>
            <person name="Sykes S."/>
            <person name="Wortman J."/>
            <person name="Nusbaum C."/>
            <person name="Birren B."/>
        </authorList>
    </citation>
    <scope>NUCLEOTIDE SEQUENCE [LARGE SCALE GENOMIC DNA]</scope>
    <source>
        <strain evidence="3">1006PhL</strain>
    </source>
</reference>
<keyword evidence="1" id="KW-0175">Coiled coil</keyword>
<sequence length="307" mass="34281">MAWGIPNLLYRSLSQLPTSSVDHSPLYNNVAQKPNYSHLVDKLIDTTSSKFGYQSSNRSVDRKSLSQGVKLVDIAVDEFETGNEAIGLDVYLAGLDKIIMALPNLREIKTKEALKERLTSLEERVGIAAQQQQVVAGMESDEGYTDTIIEKFRAITRLAAPSWVIAMTQDNASSNINTDSNSVTTQYQQDAPIQKFKSLNKAMTDIVVHCVVLFKQSPVPGLLYSLLSYFLFAVLWLNDQFQIVERVQQLTIECIKLGLKADEKYHLHEFASEAVYSIVSAFLKAIIAYKEAPLHKHDTAPKSGPRL</sequence>
<proteinExistence type="predicted"/>
<dbReference type="EMBL" id="KE123900">
    <property type="protein sequence ID" value="EPB92394.1"/>
    <property type="molecule type" value="Genomic_DNA"/>
</dbReference>
<keyword evidence="3" id="KW-1185">Reference proteome</keyword>
<evidence type="ECO:0000313" key="3">
    <source>
        <dbReference type="Proteomes" id="UP000014254"/>
    </source>
</evidence>
<dbReference type="Proteomes" id="UP000014254">
    <property type="component" value="Unassembled WGS sequence"/>
</dbReference>
<name>S2JQZ6_MUCC1</name>
<accession>S2JQZ6</accession>